<protein>
    <recommendedName>
        <fullName evidence="3">J domain-containing protein</fullName>
    </recommendedName>
</protein>
<dbReference type="CDD" id="cd06257">
    <property type="entry name" value="DnaJ"/>
    <property type="match status" value="1"/>
</dbReference>
<dbReference type="Pfam" id="PF00226">
    <property type="entry name" value="DnaJ"/>
    <property type="match status" value="1"/>
</dbReference>
<evidence type="ECO:0000256" key="1">
    <source>
        <dbReference type="ARBA" id="ARBA00023186"/>
    </source>
</evidence>
<keyword evidence="1" id="KW-0143">Chaperone</keyword>
<sequence>MRFVKLPNLLSRRHLSVAEAERLLGIPKKSSQKDIKKAYLEKAKKFHPDNQKSGNAEKFRDLKKAAEILENPAKAEINRENVFERRKYNPDSKYEKAYERDQKTAFERRKENEHKFGYNVGGYVIIPCLIVFGLFRLIGFAKEKAKEGKVRLEPLETTPAIPFEEELTKILIEVKKRKKYNFSIKQLLVQYRNYIRQKHRPMLLDEKDILKIGALCHHHPDRAIKVLDNPALLDSYIHRFDSSSKN</sequence>
<dbReference type="EMBL" id="FN657003">
    <property type="protein sequence ID" value="CBY42272.1"/>
    <property type="molecule type" value="Genomic_DNA"/>
</dbReference>
<gene>
    <name evidence="4" type="ORF">GSOID_T00025948001</name>
</gene>
<name>E4Z3J4_OIKDI</name>
<keyword evidence="2" id="KW-0812">Transmembrane</keyword>
<dbReference type="SUPFAM" id="SSF46565">
    <property type="entry name" value="Chaperone J-domain"/>
    <property type="match status" value="1"/>
</dbReference>
<organism evidence="4">
    <name type="scientific">Oikopleura dioica</name>
    <name type="common">Tunicate</name>
    <dbReference type="NCBI Taxonomy" id="34765"/>
    <lineage>
        <taxon>Eukaryota</taxon>
        <taxon>Metazoa</taxon>
        <taxon>Chordata</taxon>
        <taxon>Tunicata</taxon>
        <taxon>Appendicularia</taxon>
        <taxon>Copelata</taxon>
        <taxon>Oikopleuridae</taxon>
        <taxon>Oikopleura</taxon>
    </lineage>
</organism>
<dbReference type="InterPro" id="IPR036869">
    <property type="entry name" value="J_dom_sf"/>
</dbReference>
<keyword evidence="2" id="KW-0472">Membrane</keyword>
<dbReference type="Proteomes" id="UP000011014">
    <property type="component" value="Unassembled WGS sequence"/>
</dbReference>
<keyword evidence="2" id="KW-1133">Transmembrane helix</keyword>
<evidence type="ECO:0000313" key="4">
    <source>
        <dbReference type="EMBL" id="CBY42272.1"/>
    </source>
</evidence>
<reference evidence="4" key="1">
    <citation type="journal article" date="2010" name="Science">
        <title>Plasticity of animal genome architecture unmasked by rapid evolution of a pelagic tunicate.</title>
        <authorList>
            <person name="Denoeud F."/>
            <person name="Henriet S."/>
            <person name="Mungpakdee S."/>
            <person name="Aury J.M."/>
            <person name="Da Silva C."/>
            <person name="Brinkmann H."/>
            <person name="Mikhaleva J."/>
            <person name="Olsen L.C."/>
            <person name="Jubin C."/>
            <person name="Canestro C."/>
            <person name="Bouquet J.M."/>
            <person name="Danks G."/>
            <person name="Poulain J."/>
            <person name="Campsteijn C."/>
            <person name="Adamski M."/>
            <person name="Cross I."/>
            <person name="Yadetie F."/>
            <person name="Muffato M."/>
            <person name="Louis A."/>
            <person name="Butcher S."/>
            <person name="Tsagkogeorga G."/>
            <person name="Konrad A."/>
            <person name="Singh S."/>
            <person name="Jensen M.F."/>
            <person name="Cong E.H."/>
            <person name="Eikeseth-Otteraa H."/>
            <person name="Noel B."/>
            <person name="Anthouard V."/>
            <person name="Porcel B.M."/>
            <person name="Kachouri-Lafond R."/>
            <person name="Nishino A."/>
            <person name="Ugolini M."/>
            <person name="Chourrout P."/>
            <person name="Nishida H."/>
            <person name="Aasland R."/>
            <person name="Huzurbazar S."/>
            <person name="Westhof E."/>
            <person name="Delsuc F."/>
            <person name="Lehrach H."/>
            <person name="Reinhardt R."/>
            <person name="Weissenbach J."/>
            <person name="Roy S.W."/>
            <person name="Artiguenave F."/>
            <person name="Postlethwait J.H."/>
            <person name="Manak J.R."/>
            <person name="Thompson E.M."/>
            <person name="Jaillon O."/>
            <person name="Du Pasquier L."/>
            <person name="Boudinot P."/>
            <person name="Liberles D.A."/>
            <person name="Volff J.N."/>
            <person name="Philippe H."/>
            <person name="Lenhard B."/>
            <person name="Roest Crollius H."/>
            <person name="Wincker P."/>
            <person name="Chourrout D."/>
        </authorList>
    </citation>
    <scope>NUCLEOTIDE SEQUENCE [LARGE SCALE GENOMIC DNA]</scope>
</reference>
<dbReference type="PANTHER" id="PTHR43096">
    <property type="entry name" value="DNAJ HOMOLOG 1, MITOCHONDRIAL-RELATED"/>
    <property type="match status" value="1"/>
</dbReference>
<dbReference type="PRINTS" id="PR00625">
    <property type="entry name" value="JDOMAIN"/>
</dbReference>
<accession>E4Z3J4</accession>
<dbReference type="AlphaFoldDB" id="E4Z3J4"/>
<dbReference type="GO" id="GO:0005737">
    <property type="term" value="C:cytoplasm"/>
    <property type="evidence" value="ECO:0007669"/>
    <property type="project" value="TreeGrafter"/>
</dbReference>
<evidence type="ECO:0000259" key="3">
    <source>
        <dbReference type="PROSITE" id="PS50076"/>
    </source>
</evidence>
<feature type="domain" description="J" evidence="3">
    <location>
        <begin position="19"/>
        <end position="92"/>
    </location>
</feature>
<dbReference type="SMART" id="SM00271">
    <property type="entry name" value="DnaJ"/>
    <property type="match status" value="1"/>
</dbReference>
<dbReference type="PROSITE" id="PS50076">
    <property type="entry name" value="DNAJ_2"/>
    <property type="match status" value="1"/>
</dbReference>
<feature type="transmembrane region" description="Helical" evidence="2">
    <location>
        <begin position="120"/>
        <end position="141"/>
    </location>
</feature>
<dbReference type="InterPro" id="IPR001623">
    <property type="entry name" value="DnaJ_domain"/>
</dbReference>
<evidence type="ECO:0000256" key="2">
    <source>
        <dbReference type="SAM" id="Phobius"/>
    </source>
</evidence>
<proteinExistence type="predicted"/>
<dbReference type="GO" id="GO:0051082">
    <property type="term" value="F:unfolded protein binding"/>
    <property type="evidence" value="ECO:0007669"/>
    <property type="project" value="TreeGrafter"/>
</dbReference>
<dbReference type="GO" id="GO:0042026">
    <property type="term" value="P:protein refolding"/>
    <property type="evidence" value="ECO:0007669"/>
    <property type="project" value="TreeGrafter"/>
</dbReference>
<dbReference type="PANTHER" id="PTHR43096:SF52">
    <property type="entry name" value="DNAJ HOMOLOG 1, MITOCHONDRIAL-RELATED"/>
    <property type="match status" value="1"/>
</dbReference>
<dbReference type="Gene3D" id="1.10.287.110">
    <property type="entry name" value="DnaJ domain"/>
    <property type="match status" value="1"/>
</dbReference>